<feature type="region of interest" description="Disordered" evidence="1">
    <location>
        <begin position="1"/>
        <end position="74"/>
    </location>
</feature>
<evidence type="ECO:0000256" key="1">
    <source>
        <dbReference type="SAM" id="MobiDB-lite"/>
    </source>
</evidence>
<gene>
    <name evidence="2" type="ORF">GCM10022223_21800</name>
</gene>
<feature type="compositionally biased region" description="Basic and acidic residues" evidence="1">
    <location>
        <begin position="1"/>
        <end position="15"/>
    </location>
</feature>
<keyword evidence="3" id="KW-1185">Reference proteome</keyword>
<proteinExistence type="predicted"/>
<protein>
    <submittedName>
        <fullName evidence="2">Uncharacterized protein</fullName>
    </submittedName>
</protein>
<reference evidence="3" key="1">
    <citation type="journal article" date="2019" name="Int. J. Syst. Evol. Microbiol.">
        <title>The Global Catalogue of Microorganisms (GCM) 10K type strain sequencing project: providing services to taxonomists for standard genome sequencing and annotation.</title>
        <authorList>
            <consortium name="The Broad Institute Genomics Platform"/>
            <consortium name="The Broad Institute Genome Sequencing Center for Infectious Disease"/>
            <person name="Wu L."/>
            <person name="Ma J."/>
        </authorList>
    </citation>
    <scope>NUCLEOTIDE SEQUENCE [LARGE SCALE GENOMIC DNA]</scope>
    <source>
        <strain evidence="3">JCM 16902</strain>
    </source>
</reference>
<dbReference type="EMBL" id="BAAAZO010000003">
    <property type="protein sequence ID" value="GAA3605677.1"/>
    <property type="molecule type" value="Genomic_DNA"/>
</dbReference>
<organism evidence="2 3">
    <name type="scientific">Kineosporia mesophila</name>
    <dbReference type="NCBI Taxonomy" id="566012"/>
    <lineage>
        <taxon>Bacteria</taxon>
        <taxon>Bacillati</taxon>
        <taxon>Actinomycetota</taxon>
        <taxon>Actinomycetes</taxon>
        <taxon>Kineosporiales</taxon>
        <taxon>Kineosporiaceae</taxon>
        <taxon>Kineosporia</taxon>
    </lineage>
</organism>
<comment type="caution">
    <text evidence="2">The sequence shown here is derived from an EMBL/GenBank/DDBJ whole genome shotgun (WGS) entry which is preliminary data.</text>
</comment>
<dbReference type="Proteomes" id="UP001501074">
    <property type="component" value="Unassembled WGS sequence"/>
</dbReference>
<evidence type="ECO:0000313" key="3">
    <source>
        <dbReference type="Proteomes" id="UP001501074"/>
    </source>
</evidence>
<name>A0ABP6ZGR6_9ACTN</name>
<accession>A0ABP6ZGR6</accession>
<evidence type="ECO:0000313" key="2">
    <source>
        <dbReference type="EMBL" id="GAA3605677.1"/>
    </source>
</evidence>
<sequence>MEVGEHPEEGIDRLTARPLPRRLTGEHESLCEPVTRCHRPRIPHGPDPARATPSGRGRSAPPAPPSHGLITGKT</sequence>